<dbReference type="InterPro" id="IPR036098">
    <property type="entry name" value="Thymidylate_synthase_ThyX_sf"/>
</dbReference>
<protein>
    <submittedName>
        <fullName evidence="5">Thymidylate synthase ThyX</fullName>
    </submittedName>
</protein>
<dbReference type="GO" id="GO:0050797">
    <property type="term" value="F:thymidylate synthase (FAD) activity"/>
    <property type="evidence" value="ECO:0007669"/>
    <property type="project" value="InterPro"/>
</dbReference>
<name>A0A1H6FIE8_THEAL</name>
<organism evidence="5 6">
    <name type="scientific">Thermoleophilum album</name>
    <dbReference type="NCBI Taxonomy" id="29539"/>
    <lineage>
        <taxon>Bacteria</taxon>
        <taxon>Bacillati</taxon>
        <taxon>Actinomycetota</taxon>
        <taxon>Thermoleophilia</taxon>
        <taxon>Thermoleophilales</taxon>
        <taxon>Thermoleophilaceae</taxon>
        <taxon>Thermoleophilum</taxon>
    </lineage>
</organism>
<evidence type="ECO:0000256" key="1">
    <source>
        <dbReference type="ARBA" id="ARBA00022603"/>
    </source>
</evidence>
<dbReference type="OrthoDB" id="9780625at2"/>
<dbReference type="PANTHER" id="PTHR34934">
    <property type="entry name" value="FLAVIN-DEPENDENT THYMIDYLATE SYNTHASE"/>
    <property type="match status" value="1"/>
</dbReference>
<sequence length="543" mass="62020">MRFDYPTESFSAEERRLLEPFFTNLDRPVFGLRNLPETVKGALFARYSRYPGTLRRLFLEEFVDGLDVAAAARLPLDEGERARRLYERVFLGYGDDSVAQLGGAHIACEWVSNALTKVLERGRLAAYLEQSTRYIPYDQPMPDGRFRYWRCPQLGEPYVRTMDRLFELYGEALRRAEHWVAERFPRRSDEDERAWHRAVRAKALDLVRGLLPVASLSHVGIFASGQAYEQLLLRLFSNPLPEAQQIGELLLAELECLIPSFVARVRRADRGGVWIDYLRRRREQARKAAERLGIAAGQELDEGPYVRLTNARGSEEEALAALLFEVCELPEQEIRAVLRGLGESDRAALWEELVGERLNRRHRPGRGLEALSYRFEIVSDYGAFRDLQRHRLLTCQWQALSPALGAEVPPEAAAAGIDDLFEEAFALSRAEYERVAAEVAPELAPYALCLAFRIRYVLDLNAREAMHLIELRSGREGHPSYRAVALAMLDEIARVHPHVARAMKHVDRSSEPRLERLLAEMRSARNFPRGELLEGASTPVERR</sequence>
<keyword evidence="1" id="KW-0808">Transferase</keyword>
<dbReference type="PROSITE" id="PS51331">
    <property type="entry name" value="THYX"/>
    <property type="match status" value="2"/>
</dbReference>
<gene>
    <name evidence="5" type="ORF">SAMN02745716_0482</name>
</gene>
<keyword evidence="6" id="KW-1185">Reference proteome</keyword>
<dbReference type="AlphaFoldDB" id="A0A1H6FIE8"/>
<dbReference type="EMBL" id="FNWJ01000001">
    <property type="protein sequence ID" value="SEH10619.1"/>
    <property type="molecule type" value="Genomic_DNA"/>
</dbReference>
<keyword evidence="4" id="KW-0274">FAD</keyword>
<keyword evidence="3" id="KW-0545">Nucleotide biosynthesis</keyword>
<evidence type="ECO:0000313" key="5">
    <source>
        <dbReference type="EMBL" id="SEH10619.1"/>
    </source>
</evidence>
<dbReference type="PANTHER" id="PTHR34934:SF1">
    <property type="entry name" value="FLAVIN-DEPENDENT THYMIDYLATE SYNTHASE"/>
    <property type="match status" value="1"/>
</dbReference>
<dbReference type="GO" id="GO:0070402">
    <property type="term" value="F:NADPH binding"/>
    <property type="evidence" value="ECO:0007669"/>
    <property type="project" value="TreeGrafter"/>
</dbReference>
<dbReference type="GO" id="GO:0006231">
    <property type="term" value="P:dTMP biosynthetic process"/>
    <property type="evidence" value="ECO:0007669"/>
    <property type="project" value="InterPro"/>
</dbReference>
<accession>A0A1H6FIE8</accession>
<dbReference type="GO" id="GO:0032259">
    <property type="term" value="P:methylation"/>
    <property type="evidence" value="ECO:0007669"/>
    <property type="project" value="UniProtKB-KW"/>
</dbReference>
<evidence type="ECO:0000256" key="3">
    <source>
        <dbReference type="ARBA" id="ARBA00022727"/>
    </source>
</evidence>
<dbReference type="Pfam" id="PF02511">
    <property type="entry name" value="Thy1"/>
    <property type="match status" value="2"/>
</dbReference>
<dbReference type="CDD" id="cd20175">
    <property type="entry name" value="ThyX"/>
    <property type="match status" value="1"/>
</dbReference>
<dbReference type="Proteomes" id="UP000222056">
    <property type="component" value="Unassembled WGS sequence"/>
</dbReference>
<evidence type="ECO:0000256" key="2">
    <source>
        <dbReference type="ARBA" id="ARBA00022630"/>
    </source>
</evidence>
<dbReference type="Gene3D" id="3.30.1360.170">
    <property type="match status" value="2"/>
</dbReference>
<keyword evidence="2" id="KW-0285">Flavoprotein</keyword>
<keyword evidence="1" id="KW-0489">Methyltransferase</keyword>
<dbReference type="SUPFAM" id="SSF69796">
    <property type="entry name" value="Thymidylate synthase-complementing protein Thy1"/>
    <property type="match status" value="2"/>
</dbReference>
<evidence type="ECO:0000313" key="6">
    <source>
        <dbReference type="Proteomes" id="UP000222056"/>
    </source>
</evidence>
<dbReference type="GO" id="GO:0050660">
    <property type="term" value="F:flavin adenine dinucleotide binding"/>
    <property type="evidence" value="ECO:0007669"/>
    <property type="project" value="InterPro"/>
</dbReference>
<reference evidence="6" key="1">
    <citation type="submission" date="2016-10" db="EMBL/GenBank/DDBJ databases">
        <authorList>
            <person name="Varghese N."/>
            <person name="Submissions S."/>
        </authorList>
    </citation>
    <scope>NUCLEOTIDE SEQUENCE [LARGE SCALE GENOMIC DNA]</scope>
    <source>
        <strain evidence="6">ATCC 35263</strain>
    </source>
</reference>
<dbReference type="InterPro" id="IPR003669">
    <property type="entry name" value="Thymidylate_synthase_ThyX"/>
</dbReference>
<dbReference type="GO" id="GO:0004799">
    <property type="term" value="F:thymidylate synthase activity"/>
    <property type="evidence" value="ECO:0007669"/>
    <property type="project" value="TreeGrafter"/>
</dbReference>
<dbReference type="RefSeq" id="WP_093117258.1">
    <property type="nucleotide sequence ID" value="NZ_FNWJ01000001.1"/>
</dbReference>
<evidence type="ECO:0000256" key="4">
    <source>
        <dbReference type="ARBA" id="ARBA00022827"/>
    </source>
</evidence>
<dbReference type="STRING" id="29539.SAMN02745716_0482"/>
<proteinExistence type="predicted"/>